<evidence type="ECO:0008006" key="3">
    <source>
        <dbReference type="Google" id="ProtNLM"/>
    </source>
</evidence>
<keyword evidence="2" id="KW-1185">Reference proteome</keyword>
<dbReference type="KEGG" id="msil:METEAL_09240"/>
<accession>A0AA48K845</accession>
<dbReference type="Proteomes" id="UP001238179">
    <property type="component" value="Chromosome"/>
</dbReference>
<sequence>MTIQHWLMLVLTTLAGAYMARGFFKSACGSGCGSCKSGQCPAKKLEAIRVRLEDSHSEV</sequence>
<organism evidence="1 2">
    <name type="scientific">Mesoterricola silvestris</name>
    <dbReference type="NCBI Taxonomy" id="2927979"/>
    <lineage>
        <taxon>Bacteria</taxon>
        <taxon>Pseudomonadati</taxon>
        <taxon>Acidobacteriota</taxon>
        <taxon>Holophagae</taxon>
        <taxon>Holophagales</taxon>
        <taxon>Holophagaceae</taxon>
        <taxon>Mesoterricola</taxon>
    </lineage>
</organism>
<evidence type="ECO:0000313" key="2">
    <source>
        <dbReference type="Proteomes" id="UP001238179"/>
    </source>
</evidence>
<dbReference type="AlphaFoldDB" id="A0AA48K845"/>
<protein>
    <recommendedName>
        <fullName evidence="3">FeoB-associated Cys-rich membrane protein</fullName>
    </recommendedName>
</protein>
<proteinExistence type="predicted"/>
<name>A0AA48K845_9BACT</name>
<dbReference type="EMBL" id="AP027080">
    <property type="protein sequence ID" value="BDU71750.1"/>
    <property type="molecule type" value="Genomic_DNA"/>
</dbReference>
<gene>
    <name evidence="1" type="ORF">METEAL_09240</name>
</gene>
<reference evidence="2" key="1">
    <citation type="journal article" date="2023" name="Int. J. Syst. Evol. Microbiol.">
        <title>Mesoterricola silvestris gen. nov., sp. nov., Mesoterricola sediminis sp. nov., Geothrix oryzae sp. nov., Geothrix edaphica sp. nov., Geothrix rubra sp. nov., and Geothrix limicola sp. nov., six novel members of Acidobacteriota isolated from soils.</title>
        <authorList>
            <person name="Itoh H."/>
            <person name="Sugisawa Y."/>
            <person name="Mise K."/>
            <person name="Xu Z."/>
            <person name="Kuniyasu M."/>
            <person name="Ushijima N."/>
            <person name="Kawano K."/>
            <person name="Kobayashi E."/>
            <person name="Shiratori Y."/>
            <person name="Masuda Y."/>
            <person name="Senoo K."/>
        </authorList>
    </citation>
    <scope>NUCLEOTIDE SEQUENCE [LARGE SCALE GENOMIC DNA]</scope>
    <source>
        <strain evidence="2">W79</strain>
    </source>
</reference>
<dbReference type="RefSeq" id="WP_316414653.1">
    <property type="nucleotide sequence ID" value="NZ_AP027080.1"/>
</dbReference>
<evidence type="ECO:0000313" key="1">
    <source>
        <dbReference type="EMBL" id="BDU71750.1"/>
    </source>
</evidence>